<dbReference type="InterPro" id="IPR000524">
    <property type="entry name" value="Tscrpt_reg_HTH_GntR"/>
</dbReference>
<evidence type="ECO:0000256" key="2">
    <source>
        <dbReference type="ARBA" id="ARBA00023125"/>
    </source>
</evidence>
<evidence type="ECO:0000256" key="3">
    <source>
        <dbReference type="ARBA" id="ARBA00023163"/>
    </source>
</evidence>
<dbReference type="Gene3D" id="3.40.1410.10">
    <property type="entry name" value="Chorismate lyase-like"/>
    <property type="match status" value="1"/>
</dbReference>
<sequence>MTSSLHPSPPSRPAPLHARLGQTLRHRILDGQYAPASRLPSERELIADFGLSRITVRKALDDLQQEGLITTVHGKGRFVAAPKAFQDLRELRGLAEALAPQGRQLRNRLLGAWIGPAPEGIAQRLGLAPGAAVGTIRRLRMLDGLPLSVETSHFPAAIAEALLQQDLAGRDVFRLLEDALGLALGQAELAIEATAADAELADALGLAAGAPLLRIERLTHDAQGRPIDFEHLHYRSDGFQIRLQIPRKAHAA</sequence>
<dbReference type="GO" id="GO:0003677">
    <property type="term" value="F:DNA binding"/>
    <property type="evidence" value="ECO:0007669"/>
    <property type="project" value="UniProtKB-KW"/>
</dbReference>
<comment type="caution">
    <text evidence="5">The sequence shown here is derived from an EMBL/GenBank/DDBJ whole genome shotgun (WGS) entry which is preliminary data.</text>
</comment>
<dbReference type="AlphaFoldDB" id="A0A839HTG3"/>
<dbReference type="Gene3D" id="1.10.10.10">
    <property type="entry name" value="Winged helix-like DNA-binding domain superfamily/Winged helix DNA-binding domain"/>
    <property type="match status" value="1"/>
</dbReference>
<protein>
    <submittedName>
        <fullName evidence="5">GntR family transcriptional regulator</fullName>
    </submittedName>
</protein>
<dbReference type="InterPro" id="IPR036388">
    <property type="entry name" value="WH-like_DNA-bd_sf"/>
</dbReference>
<dbReference type="SUPFAM" id="SSF46785">
    <property type="entry name" value="Winged helix' DNA-binding domain"/>
    <property type="match status" value="1"/>
</dbReference>
<accession>A0A839HTG3</accession>
<keyword evidence="2" id="KW-0238">DNA-binding</keyword>
<dbReference type="InterPro" id="IPR028978">
    <property type="entry name" value="Chorismate_lyase_/UTRA_dom_sf"/>
</dbReference>
<keyword evidence="3" id="KW-0804">Transcription</keyword>
<proteinExistence type="predicted"/>
<dbReference type="EMBL" id="JACIVI010000005">
    <property type="protein sequence ID" value="MBB1162860.1"/>
    <property type="molecule type" value="Genomic_DNA"/>
</dbReference>
<dbReference type="GO" id="GO:0003700">
    <property type="term" value="F:DNA-binding transcription factor activity"/>
    <property type="evidence" value="ECO:0007669"/>
    <property type="project" value="InterPro"/>
</dbReference>
<keyword evidence="6" id="KW-1185">Reference proteome</keyword>
<evidence type="ECO:0000313" key="5">
    <source>
        <dbReference type="EMBL" id="MBB1162860.1"/>
    </source>
</evidence>
<dbReference type="SMART" id="SM00345">
    <property type="entry name" value="HTH_GNTR"/>
    <property type="match status" value="1"/>
</dbReference>
<dbReference type="InterPro" id="IPR011663">
    <property type="entry name" value="UTRA"/>
</dbReference>
<dbReference type="Proteomes" id="UP000586093">
    <property type="component" value="Unassembled WGS sequence"/>
</dbReference>
<evidence type="ECO:0000259" key="4">
    <source>
        <dbReference type="PROSITE" id="PS50949"/>
    </source>
</evidence>
<dbReference type="InterPro" id="IPR036390">
    <property type="entry name" value="WH_DNA-bd_sf"/>
</dbReference>
<dbReference type="SMART" id="SM00866">
    <property type="entry name" value="UTRA"/>
    <property type="match status" value="1"/>
</dbReference>
<dbReference type="GO" id="GO:0045892">
    <property type="term" value="P:negative regulation of DNA-templated transcription"/>
    <property type="evidence" value="ECO:0007669"/>
    <property type="project" value="TreeGrafter"/>
</dbReference>
<dbReference type="SUPFAM" id="SSF64288">
    <property type="entry name" value="Chorismate lyase-like"/>
    <property type="match status" value="1"/>
</dbReference>
<dbReference type="PANTHER" id="PTHR44846">
    <property type="entry name" value="MANNOSYL-D-GLYCERATE TRANSPORT/METABOLISM SYSTEM REPRESSOR MNGR-RELATED"/>
    <property type="match status" value="1"/>
</dbReference>
<reference evidence="5 6" key="1">
    <citation type="submission" date="2020-08" db="EMBL/GenBank/DDBJ databases">
        <title>Aquariorum lacteus gen. nov., sp. nov., a new member of the family Comamonadaceae, isolated from freshwater aquarium.</title>
        <authorList>
            <person name="Chun S.-J."/>
        </authorList>
    </citation>
    <scope>NUCLEOTIDE SEQUENCE [LARGE SCALE GENOMIC DNA]</scope>
    <source>
        <strain evidence="5 6">SJAQ100</strain>
    </source>
</reference>
<dbReference type="InterPro" id="IPR050679">
    <property type="entry name" value="Bact_HTH_transcr_reg"/>
</dbReference>
<feature type="domain" description="HTH gntR-type" evidence="4">
    <location>
        <begin position="14"/>
        <end position="82"/>
    </location>
</feature>
<keyword evidence="1" id="KW-0805">Transcription regulation</keyword>
<organism evidence="5 6">
    <name type="scientific">Aquariibacter albus</name>
    <dbReference type="NCBI Taxonomy" id="2759899"/>
    <lineage>
        <taxon>Bacteria</taxon>
        <taxon>Pseudomonadati</taxon>
        <taxon>Pseudomonadota</taxon>
        <taxon>Betaproteobacteria</taxon>
        <taxon>Burkholderiales</taxon>
        <taxon>Sphaerotilaceae</taxon>
        <taxon>Aquariibacter</taxon>
    </lineage>
</organism>
<name>A0A839HTG3_9BURK</name>
<dbReference type="RefSeq" id="WP_182665218.1">
    <property type="nucleotide sequence ID" value="NZ_JACIVI010000005.1"/>
</dbReference>
<dbReference type="PANTHER" id="PTHR44846:SF1">
    <property type="entry name" value="MANNOSYL-D-GLYCERATE TRANSPORT_METABOLISM SYSTEM REPRESSOR MNGR-RELATED"/>
    <property type="match status" value="1"/>
</dbReference>
<dbReference type="CDD" id="cd07377">
    <property type="entry name" value="WHTH_GntR"/>
    <property type="match status" value="1"/>
</dbReference>
<dbReference type="Pfam" id="PF07702">
    <property type="entry name" value="UTRA"/>
    <property type="match status" value="1"/>
</dbReference>
<evidence type="ECO:0000256" key="1">
    <source>
        <dbReference type="ARBA" id="ARBA00023015"/>
    </source>
</evidence>
<gene>
    <name evidence="5" type="ORF">H4F90_12820</name>
</gene>
<dbReference type="PROSITE" id="PS50949">
    <property type="entry name" value="HTH_GNTR"/>
    <property type="match status" value="1"/>
</dbReference>
<dbReference type="Pfam" id="PF00392">
    <property type="entry name" value="GntR"/>
    <property type="match status" value="1"/>
</dbReference>
<dbReference type="PRINTS" id="PR00035">
    <property type="entry name" value="HTHGNTR"/>
</dbReference>
<evidence type="ECO:0000313" key="6">
    <source>
        <dbReference type="Proteomes" id="UP000586093"/>
    </source>
</evidence>